<reference evidence="4 5" key="1">
    <citation type="submission" date="2018-09" db="EMBL/GenBank/DDBJ databases">
        <title>Zymobacter palmae IAM14233 (=T109) whole genome analysis.</title>
        <authorList>
            <person name="Yanase H."/>
        </authorList>
    </citation>
    <scope>NUCLEOTIDE SEQUENCE [LARGE SCALE GENOMIC DNA]</scope>
    <source>
        <strain evidence="4 5">IAM14233</strain>
    </source>
</reference>
<comment type="similarity">
    <text evidence="1 2">Belongs to the glycosyl hydrolase 12 (cellulase H) family.</text>
</comment>
<dbReference type="PROSITE" id="PS51257">
    <property type="entry name" value="PROKAR_LIPOPROTEIN"/>
    <property type="match status" value="1"/>
</dbReference>
<dbReference type="GO" id="GO:0008810">
    <property type="term" value="F:cellulase activity"/>
    <property type="evidence" value="ECO:0007669"/>
    <property type="project" value="InterPro"/>
</dbReference>
<dbReference type="Gene3D" id="2.60.120.180">
    <property type="match status" value="1"/>
</dbReference>
<name>A0A348HBE9_9GAMM</name>
<dbReference type="InterPro" id="IPR013320">
    <property type="entry name" value="ConA-like_dom_sf"/>
</dbReference>
<dbReference type="AlphaFoldDB" id="A0A348HBE9"/>
<dbReference type="OrthoDB" id="2557744at2"/>
<keyword evidence="5" id="KW-1185">Reference proteome</keyword>
<dbReference type="GO" id="GO:0000272">
    <property type="term" value="P:polysaccharide catabolic process"/>
    <property type="evidence" value="ECO:0007669"/>
    <property type="project" value="UniProtKB-KW"/>
</dbReference>
<dbReference type="EMBL" id="AP018933">
    <property type="protein sequence ID" value="BBG28951.1"/>
    <property type="molecule type" value="Genomic_DNA"/>
</dbReference>
<evidence type="ECO:0000256" key="2">
    <source>
        <dbReference type="RuleBase" id="RU361163"/>
    </source>
</evidence>
<protein>
    <submittedName>
        <fullName evidence="4">Signal peptidase I</fullName>
    </submittedName>
</protein>
<dbReference type="Pfam" id="PF01670">
    <property type="entry name" value="Glyco_hydro_12"/>
    <property type="match status" value="1"/>
</dbReference>
<dbReference type="PANTHER" id="PTHR34002">
    <property type="entry name" value="BLR1656 PROTEIN"/>
    <property type="match status" value="1"/>
</dbReference>
<organism evidence="4 5">
    <name type="scientific">Zymobacter palmae</name>
    <dbReference type="NCBI Taxonomy" id="33074"/>
    <lineage>
        <taxon>Bacteria</taxon>
        <taxon>Pseudomonadati</taxon>
        <taxon>Pseudomonadota</taxon>
        <taxon>Gammaproteobacteria</taxon>
        <taxon>Oceanospirillales</taxon>
        <taxon>Halomonadaceae</taxon>
        <taxon>Zymobacter group</taxon>
        <taxon>Zymobacter</taxon>
    </lineage>
</organism>
<sequence>MKISGATAGAVMVMMMACLYAPMVSAAMTSMAGDEIQIDGGKSYLNNNQWGAADVEEGWQQVFYHSEHDMGWRWHWPSTTESVKAYPALVTGWHWSSNYDPRSHLPAALSSLHHVRTHARFALNADGRYNVAYDLWCHTSSHARWYSSPAAEVMVWLRSINVHPAGDYKGRVTIDGRHWGFYVGSLPTGWPVYTFVLEEGADDLSMDLQPLLGYLARTGHWRSDALFLSSVELGSEIYSGSGELHLLDWQLEID</sequence>
<evidence type="ECO:0000313" key="5">
    <source>
        <dbReference type="Proteomes" id="UP000267342"/>
    </source>
</evidence>
<dbReference type="STRING" id="1123510.GCA_000620025_00241"/>
<evidence type="ECO:0000313" key="4">
    <source>
        <dbReference type="EMBL" id="BBG28951.1"/>
    </source>
</evidence>
<dbReference type="InterPro" id="IPR013319">
    <property type="entry name" value="GH11/12"/>
</dbReference>
<dbReference type="PANTHER" id="PTHR34002:SF9">
    <property type="entry name" value="XYLOGLUCAN-SPECIFIC ENDO-BETA-1,4-GLUCANASE A"/>
    <property type="match status" value="1"/>
</dbReference>
<dbReference type="SUPFAM" id="SSF49899">
    <property type="entry name" value="Concanavalin A-like lectins/glucanases"/>
    <property type="match status" value="1"/>
</dbReference>
<dbReference type="KEGG" id="zpl:ZBT109_0152"/>
<evidence type="ECO:0000256" key="3">
    <source>
        <dbReference type="SAM" id="SignalP"/>
    </source>
</evidence>
<keyword evidence="2" id="KW-0326">Glycosidase</keyword>
<keyword evidence="2" id="KW-0378">Hydrolase</keyword>
<dbReference type="RefSeq" id="WP_051523650.1">
    <property type="nucleotide sequence ID" value="NZ_AP018933.1"/>
</dbReference>
<keyword evidence="3" id="KW-0732">Signal</keyword>
<feature type="chain" id="PRO_5016566349" evidence="3">
    <location>
        <begin position="27"/>
        <end position="254"/>
    </location>
</feature>
<dbReference type="InterPro" id="IPR002594">
    <property type="entry name" value="GH12"/>
</dbReference>
<proteinExistence type="inferred from homology"/>
<gene>
    <name evidence="4" type="ORF">ZBT109_0152</name>
</gene>
<evidence type="ECO:0000256" key="1">
    <source>
        <dbReference type="ARBA" id="ARBA00005519"/>
    </source>
</evidence>
<feature type="signal peptide" evidence="3">
    <location>
        <begin position="1"/>
        <end position="26"/>
    </location>
</feature>
<keyword evidence="2" id="KW-0624">Polysaccharide degradation</keyword>
<dbReference type="Proteomes" id="UP000267342">
    <property type="component" value="Chromosome"/>
</dbReference>
<accession>A0A348HBE9</accession>
<keyword evidence="2" id="KW-0119">Carbohydrate metabolism</keyword>